<feature type="domain" description="HIRAN" evidence="3">
    <location>
        <begin position="146"/>
        <end position="242"/>
    </location>
</feature>
<dbReference type="InterPro" id="IPR014905">
    <property type="entry name" value="HIRAN"/>
</dbReference>
<comment type="caution">
    <text evidence="4">The sequence shown here is derived from an EMBL/GenBank/DDBJ whole genome shotgun (WGS) entry which is preliminary data.</text>
</comment>
<evidence type="ECO:0000259" key="3">
    <source>
        <dbReference type="SMART" id="SM00910"/>
    </source>
</evidence>
<proteinExistence type="predicted"/>
<dbReference type="Proteomes" id="UP000580797">
    <property type="component" value="Unassembled WGS sequence"/>
</dbReference>
<dbReference type="SMART" id="SM00910">
    <property type="entry name" value="HIRAN"/>
    <property type="match status" value="1"/>
</dbReference>
<evidence type="ECO:0000256" key="2">
    <source>
        <dbReference type="ARBA" id="ARBA00022801"/>
    </source>
</evidence>
<dbReference type="GO" id="GO:0003676">
    <property type="term" value="F:nucleic acid binding"/>
    <property type="evidence" value="ECO:0007669"/>
    <property type="project" value="InterPro"/>
</dbReference>
<evidence type="ECO:0000313" key="4">
    <source>
        <dbReference type="EMBL" id="MBB5513033.1"/>
    </source>
</evidence>
<evidence type="ECO:0000256" key="1">
    <source>
        <dbReference type="ARBA" id="ARBA00022723"/>
    </source>
</evidence>
<keyword evidence="2" id="KW-0378">Hydrolase</keyword>
<evidence type="ECO:0000313" key="5">
    <source>
        <dbReference type="Proteomes" id="UP000580797"/>
    </source>
</evidence>
<dbReference type="RefSeq" id="WP_183665194.1">
    <property type="nucleotide sequence ID" value="NZ_BAAARH010000007.1"/>
</dbReference>
<sequence length="242" mass="27319">MSLISTQSEALNDSRHIDSLLVTWQHPLSRKYFLAGVLGRDPSGIYTFSYYPQVSDAPDFRPIPGFDNLEKNYQSRTLFPVFSTRVMSLKRPDRHDWLRSLGLTEEATEFEILGRSLGRRIADTIEVYPEPIVDFARKSIEAEVPIHGLRYHPEGVGYVDSGRLQEGDTVEIRNEPENAHDSRAQAVFTVEGVKLGYIPAPVLDYLSQCTDRKLSASGTVVHVNSALAEQHQKITLNVVWAY</sequence>
<dbReference type="GO" id="GO:0016818">
    <property type="term" value="F:hydrolase activity, acting on acid anhydrides, in phosphorus-containing anhydrides"/>
    <property type="evidence" value="ECO:0007669"/>
    <property type="project" value="InterPro"/>
</dbReference>
<dbReference type="Pfam" id="PF08797">
    <property type="entry name" value="HIRAN"/>
    <property type="match status" value="1"/>
</dbReference>
<reference evidence="4 5" key="1">
    <citation type="submission" date="2020-08" db="EMBL/GenBank/DDBJ databases">
        <title>Sequencing the genomes of 1000 actinobacteria strains.</title>
        <authorList>
            <person name="Klenk H.-P."/>
        </authorList>
    </citation>
    <scope>NUCLEOTIDE SEQUENCE [LARGE SCALE GENOMIC DNA]</scope>
    <source>
        <strain evidence="4 5">DSM 105783</strain>
    </source>
</reference>
<gene>
    <name evidence="4" type="ORF">HD598_001720</name>
</gene>
<keyword evidence="1" id="KW-0479">Metal-binding</keyword>
<dbReference type="AlphaFoldDB" id="A0A7W8X0P1"/>
<dbReference type="Gene3D" id="3.30.70.2330">
    <property type="match status" value="1"/>
</dbReference>
<organism evidence="4 5">
    <name type="scientific">Neomicrococcus aestuarii</name>
    <dbReference type="NCBI Taxonomy" id="556325"/>
    <lineage>
        <taxon>Bacteria</taxon>
        <taxon>Bacillati</taxon>
        <taxon>Actinomycetota</taxon>
        <taxon>Actinomycetes</taxon>
        <taxon>Micrococcales</taxon>
        <taxon>Micrococcaceae</taxon>
        <taxon>Neomicrococcus</taxon>
    </lineage>
</organism>
<protein>
    <recommendedName>
        <fullName evidence="3">HIRAN domain-containing protein</fullName>
    </recommendedName>
</protein>
<name>A0A7W8X0P1_9MICC</name>
<accession>A0A7W8X0P1</accession>
<dbReference type="GO" id="GO:0008270">
    <property type="term" value="F:zinc ion binding"/>
    <property type="evidence" value="ECO:0007669"/>
    <property type="project" value="InterPro"/>
</dbReference>
<dbReference type="EMBL" id="JACHDR010000001">
    <property type="protein sequence ID" value="MBB5513033.1"/>
    <property type="molecule type" value="Genomic_DNA"/>
</dbReference>